<proteinExistence type="predicted"/>
<name>A0A378T682_MORLA</name>
<evidence type="ECO:0000313" key="1">
    <source>
        <dbReference type="EMBL" id="STZ55894.1"/>
    </source>
</evidence>
<organism evidence="1 2">
    <name type="scientific">Moraxella lacunata</name>
    <dbReference type="NCBI Taxonomy" id="477"/>
    <lineage>
        <taxon>Bacteria</taxon>
        <taxon>Pseudomonadati</taxon>
        <taxon>Pseudomonadota</taxon>
        <taxon>Gammaproteobacteria</taxon>
        <taxon>Moraxellales</taxon>
        <taxon>Moraxellaceae</taxon>
        <taxon>Moraxella</taxon>
    </lineage>
</organism>
<dbReference type="Proteomes" id="UP000254437">
    <property type="component" value="Unassembled WGS sequence"/>
</dbReference>
<evidence type="ECO:0000313" key="2">
    <source>
        <dbReference type="Proteomes" id="UP000254437"/>
    </source>
</evidence>
<gene>
    <name evidence="1" type="ORF">NCTC10359_00494</name>
</gene>
<dbReference type="RefSeq" id="WP_115005180.1">
    <property type="nucleotide sequence ID" value="NZ_UGQU01000001.1"/>
</dbReference>
<sequence>MDIGYDARKLLNALSQTANAQAMLLTFCVPIDTNDVSEILLRNLQAGTFQHEFILQDLENQFPNYSNIAINGDCAVFVPMVSKLWNGKQSLEYQEISKNTFKEHLMDLLCGGQIYKIKRPLAQSTANKIVNEWFGRLNEQEWQVFWIKPDFLYTTKQAKDSGHIFMGYFENFGRDVSIAIKTKEAIYLLLVNGYC</sequence>
<protein>
    <submittedName>
        <fullName evidence="1">Uncharacterized protein</fullName>
    </submittedName>
</protein>
<accession>A0A378T682</accession>
<dbReference type="AlphaFoldDB" id="A0A378T682"/>
<dbReference type="EMBL" id="UGQU01000001">
    <property type="protein sequence ID" value="STZ55894.1"/>
    <property type="molecule type" value="Genomic_DNA"/>
</dbReference>
<reference evidence="1 2" key="1">
    <citation type="submission" date="2018-06" db="EMBL/GenBank/DDBJ databases">
        <authorList>
            <consortium name="Pathogen Informatics"/>
            <person name="Doyle S."/>
        </authorList>
    </citation>
    <scope>NUCLEOTIDE SEQUENCE [LARGE SCALE GENOMIC DNA]</scope>
    <source>
        <strain evidence="1 2">NCTC10359</strain>
    </source>
</reference>